<reference evidence="2 3" key="1">
    <citation type="submission" date="2017-02" db="EMBL/GenBank/DDBJ databases">
        <title>Draft Genome Sequence of Streptomyces tsukubaensis F601, a Producer of the immunosuppressant tacrolimus FK506.</title>
        <authorList>
            <person name="Zong G."/>
            <person name="Zhong C."/>
            <person name="Fu J."/>
            <person name="Qin R."/>
            <person name="Cao G."/>
        </authorList>
    </citation>
    <scope>NUCLEOTIDE SEQUENCE [LARGE SCALE GENOMIC DNA]</scope>
    <source>
        <strain evidence="2 3">F601</strain>
    </source>
</reference>
<feature type="domain" description="Methyltransferase" evidence="1">
    <location>
        <begin position="43"/>
        <end position="140"/>
    </location>
</feature>
<dbReference type="SUPFAM" id="SSF53335">
    <property type="entry name" value="S-adenosyl-L-methionine-dependent methyltransferases"/>
    <property type="match status" value="1"/>
</dbReference>
<dbReference type="Proteomes" id="UP000190539">
    <property type="component" value="Unassembled WGS sequence"/>
</dbReference>
<evidence type="ECO:0000313" key="3">
    <source>
        <dbReference type="Proteomes" id="UP000190539"/>
    </source>
</evidence>
<dbReference type="Pfam" id="PF13649">
    <property type="entry name" value="Methyltransf_25"/>
    <property type="match status" value="1"/>
</dbReference>
<organism evidence="2 3">
    <name type="scientific">Streptomyces tsukubensis</name>
    <dbReference type="NCBI Taxonomy" id="83656"/>
    <lineage>
        <taxon>Bacteria</taxon>
        <taxon>Bacillati</taxon>
        <taxon>Actinomycetota</taxon>
        <taxon>Actinomycetes</taxon>
        <taxon>Kitasatosporales</taxon>
        <taxon>Streptomycetaceae</taxon>
        <taxon>Streptomyces</taxon>
    </lineage>
</organism>
<evidence type="ECO:0000313" key="2">
    <source>
        <dbReference type="EMBL" id="OON71442.1"/>
    </source>
</evidence>
<sequence>MPGHAFDQAAELYGASEAGLPFRRHIEIPSVLAALGDLRGKRVVDLGCGAGLYARLVARGGASVVAGLDQSPGMIAHAHQRDRREASGITYLLHDISQPPPLPPQSFDAVVCVYVLPYASTQRQLTDICRTARTLLAPGGRFVTATLNPDFATAHDYYRPYGFTLTPGDHESPEPPEGHPVELNTWIDANTFTATARRWSRHAHRQALHDAGFTEVTWHAPTLHDTPTDTHWTDYLTSPHTLIVNAR</sequence>
<protein>
    <recommendedName>
        <fullName evidence="1">Methyltransferase domain-containing protein</fullName>
    </recommendedName>
</protein>
<keyword evidence="3" id="KW-1185">Reference proteome</keyword>
<gene>
    <name evidence="2" type="ORF">B1H18_33825</name>
</gene>
<dbReference type="AlphaFoldDB" id="A0A1V3ZZR0"/>
<comment type="caution">
    <text evidence="2">The sequence shown here is derived from an EMBL/GenBank/DDBJ whole genome shotgun (WGS) entry which is preliminary data.</text>
</comment>
<accession>A0A1V3ZZR0</accession>
<dbReference type="PANTHER" id="PTHR43591">
    <property type="entry name" value="METHYLTRANSFERASE"/>
    <property type="match status" value="1"/>
</dbReference>
<dbReference type="EMBL" id="MVFC01000058">
    <property type="protein sequence ID" value="OON71442.1"/>
    <property type="molecule type" value="Genomic_DNA"/>
</dbReference>
<dbReference type="OrthoDB" id="9791837at2"/>
<dbReference type="InterPro" id="IPR041698">
    <property type="entry name" value="Methyltransf_25"/>
</dbReference>
<dbReference type="CDD" id="cd02440">
    <property type="entry name" value="AdoMet_MTases"/>
    <property type="match status" value="1"/>
</dbReference>
<name>A0A1V3ZZR0_9ACTN</name>
<dbReference type="InterPro" id="IPR029063">
    <property type="entry name" value="SAM-dependent_MTases_sf"/>
</dbReference>
<dbReference type="Gene3D" id="3.40.50.150">
    <property type="entry name" value="Vaccinia Virus protein VP39"/>
    <property type="match status" value="1"/>
</dbReference>
<proteinExistence type="predicted"/>
<dbReference type="RefSeq" id="WP_077974357.1">
    <property type="nucleotide sequence ID" value="NZ_CP045177.1"/>
</dbReference>
<dbReference type="GO" id="GO:0008168">
    <property type="term" value="F:methyltransferase activity"/>
    <property type="evidence" value="ECO:0007669"/>
    <property type="project" value="UniProtKB-ARBA"/>
</dbReference>
<dbReference type="STRING" id="83656.B1H18_33825"/>
<evidence type="ECO:0000259" key="1">
    <source>
        <dbReference type="Pfam" id="PF13649"/>
    </source>
</evidence>